<sequence>MLPFRHIRRKEESEYPLNSVTSAEWQEFVTQRSRKLPDPTVAEALLRFQLVPGGPQNETADACIHRGDLTIDGDFVPSSWITVIDGNLHVSGKVSTCIEGGDGHVTLVVFGDLKCGSIDNDWASIIFVTGDAIVRDWVFASREDSSMVVGGDFRTPIFIGADIWVSVGGSVEMEYGYGYAVALARFADAYGAPQVRPTYGWRELAMKLGLGQGRIREEQLMELLEERLRTTGSLLRPV</sequence>
<proteinExistence type="predicted"/>
<keyword evidence="2" id="KW-1185">Reference proteome</keyword>
<protein>
    <submittedName>
        <fullName evidence="1">Uncharacterized protein</fullName>
    </submittedName>
</protein>
<dbReference type="AlphaFoldDB" id="A0A1S7TUX5"/>
<comment type="caution">
    <text evidence="1">The sequence shown here is derived from an EMBL/GenBank/DDBJ whole genome shotgun (WGS) entry which is preliminary data.</text>
</comment>
<reference evidence="1" key="1">
    <citation type="submission" date="2016-01" db="EMBL/GenBank/DDBJ databases">
        <authorList>
            <person name="Regsiter A."/>
            <person name="william w."/>
        </authorList>
    </citation>
    <scope>NUCLEOTIDE SEQUENCE</scope>
    <source>
        <strain evidence="1">NCPPB 1641</strain>
    </source>
</reference>
<organism evidence="1 2">
    <name type="scientific">Agrobacterium deltaense NCPPB 1641</name>
    <dbReference type="NCBI Taxonomy" id="1183425"/>
    <lineage>
        <taxon>Bacteria</taxon>
        <taxon>Pseudomonadati</taxon>
        <taxon>Pseudomonadota</taxon>
        <taxon>Alphaproteobacteria</taxon>
        <taxon>Hyphomicrobiales</taxon>
        <taxon>Rhizobiaceae</taxon>
        <taxon>Rhizobium/Agrobacterium group</taxon>
        <taxon>Agrobacterium</taxon>
    </lineage>
</organism>
<accession>A0A1S7TUX5</accession>
<dbReference type="EMBL" id="FCNP01000033">
    <property type="protein sequence ID" value="CVI58373.1"/>
    <property type="molecule type" value="Genomic_DNA"/>
</dbReference>
<evidence type="ECO:0000313" key="2">
    <source>
        <dbReference type="Proteomes" id="UP000192140"/>
    </source>
</evidence>
<name>A0A1S7TUX5_9HYPH</name>
<dbReference type="Proteomes" id="UP000192140">
    <property type="component" value="Unassembled WGS sequence"/>
</dbReference>
<gene>
    <name evidence="1" type="ORF">AGR7A_Lc120065</name>
</gene>
<evidence type="ECO:0000313" key="1">
    <source>
        <dbReference type="EMBL" id="CVI58373.1"/>
    </source>
</evidence>